<dbReference type="EMBL" id="JACJTB010000066">
    <property type="protein sequence ID" value="MBD2598288.1"/>
    <property type="molecule type" value="Genomic_DNA"/>
</dbReference>
<organism evidence="1 2">
    <name type="scientific">Nostoc spongiaeforme FACHB-130</name>
    <dbReference type="NCBI Taxonomy" id="1357510"/>
    <lineage>
        <taxon>Bacteria</taxon>
        <taxon>Bacillati</taxon>
        <taxon>Cyanobacteriota</taxon>
        <taxon>Cyanophyceae</taxon>
        <taxon>Nostocales</taxon>
        <taxon>Nostocaceae</taxon>
        <taxon>Nostoc</taxon>
    </lineage>
</organism>
<reference evidence="1 2" key="1">
    <citation type="journal article" date="2020" name="ISME J.">
        <title>Comparative genomics reveals insights into cyanobacterial evolution and habitat adaptation.</title>
        <authorList>
            <person name="Chen M.Y."/>
            <person name="Teng W.K."/>
            <person name="Zhao L."/>
            <person name="Hu C.X."/>
            <person name="Zhou Y.K."/>
            <person name="Han B.P."/>
            <person name="Song L.R."/>
            <person name="Shu W.S."/>
        </authorList>
    </citation>
    <scope>NUCLEOTIDE SEQUENCE [LARGE SCALE GENOMIC DNA]</scope>
    <source>
        <strain evidence="1 2">FACHB-130</strain>
    </source>
</reference>
<name>A0ABR8G4W7_9NOSO</name>
<dbReference type="RefSeq" id="WP_190970965.1">
    <property type="nucleotide sequence ID" value="NZ_JACJTB010000066.1"/>
</dbReference>
<evidence type="ECO:0000313" key="1">
    <source>
        <dbReference type="EMBL" id="MBD2598288.1"/>
    </source>
</evidence>
<proteinExistence type="predicted"/>
<comment type="caution">
    <text evidence="1">The sequence shown here is derived from an EMBL/GenBank/DDBJ whole genome shotgun (WGS) entry which is preliminary data.</text>
</comment>
<dbReference type="Proteomes" id="UP000603457">
    <property type="component" value="Unassembled WGS sequence"/>
</dbReference>
<sequence>MMAEVTITYKNGNVETKTLPADEAGQLTNAFVNRELLNISQITVKILG</sequence>
<evidence type="ECO:0000313" key="2">
    <source>
        <dbReference type="Proteomes" id="UP000603457"/>
    </source>
</evidence>
<protein>
    <submittedName>
        <fullName evidence="1">Uncharacterized protein</fullName>
    </submittedName>
</protein>
<keyword evidence="2" id="KW-1185">Reference proteome</keyword>
<gene>
    <name evidence="1" type="ORF">H6G74_28765</name>
</gene>
<accession>A0ABR8G4W7</accession>